<name>A0AAF5DM23_STRER</name>
<keyword evidence="5" id="KW-1185">Reference proteome</keyword>
<dbReference type="CDD" id="cd21044">
    <property type="entry name" value="Rab11BD_RAB3IP_like"/>
    <property type="match status" value="1"/>
</dbReference>
<evidence type="ECO:0000313" key="5">
    <source>
        <dbReference type="Proteomes" id="UP000035681"/>
    </source>
</evidence>
<dbReference type="InterPro" id="IPR009449">
    <property type="entry name" value="Sec2_N"/>
</dbReference>
<evidence type="ECO:0000313" key="6">
    <source>
        <dbReference type="WBParaSite" id="TCONS_00014615.p1"/>
    </source>
</evidence>
<dbReference type="Pfam" id="PF25555">
    <property type="entry name" value="RAB3A-like_C"/>
    <property type="match status" value="1"/>
</dbReference>
<dbReference type="PANTHER" id="PTHR14430:SF0">
    <property type="entry name" value="SEC2P DOMAIN-CONTAINING PROTEIN"/>
    <property type="match status" value="1"/>
</dbReference>
<dbReference type="Gene3D" id="1.20.5.4880">
    <property type="match status" value="1"/>
</dbReference>
<evidence type="ECO:0000256" key="3">
    <source>
        <dbReference type="SAM" id="Coils"/>
    </source>
</evidence>
<accession>A0AAF5DM23</accession>
<comment type="similarity">
    <text evidence="2">Belongs to the SEC2 family.</text>
</comment>
<proteinExistence type="inferred from homology"/>
<dbReference type="GO" id="GO:0070319">
    <property type="term" value="C:Golgi to plasma membrane transport vesicle"/>
    <property type="evidence" value="ECO:0007669"/>
    <property type="project" value="TreeGrafter"/>
</dbReference>
<dbReference type="AlphaFoldDB" id="A0AAF5DM23"/>
<dbReference type="GO" id="GO:0005085">
    <property type="term" value="F:guanyl-nucleotide exchange factor activity"/>
    <property type="evidence" value="ECO:0007669"/>
    <property type="project" value="InterPro"/>
</dbReference>
<sequence>KDKYNFSAIMDDTTSSSFDVDVVEIKSSFDNYNNTPSRTLSDKLVRLEADLKLAYELIKEKDLKCKHLEELQKKVDSEVQELTEQLFQEAYKMVNDAEEQKHKAEVLLEQSQLKVITLSNEVDALKSIIKSLQDNKTSKLIQKQKNLFMSTSTSSPSLSSINAVENDHSHVIHIIDPTYHREFIQWKNQGMVIDEKCQFLKTIINEDINPCLFFENPEISAKIYKAIVANTIDIELVFDDNEIIRQCAFLKVQLPCPFRIRLSPEEDWKFISVLARNRVAAVCDFFTYLRYLIHGIVKTNISSSYKEIIHLRKNMMMARLGLQFESQIMNNSNKNSCENNKEFNVSYV</sequence>
<dbReference type="InterPro" id="IPR040351">
    <property type="entry name" value="RAB3IL/RAB3IP/Sec2"/>
</dbReference>
<feature type="coiled-coil region" evidence="3">
    <location>
        <begin position="65"/>
        <end position="135"/>
    </location>
</feature>
<organism evidence="5 6">
    <name type="scientific">Strongyloides stercoralis</name>
    <name type="common">Threadworm</name>
    <dbReference type="NCBI Taxonomy" id="6248"/>
    <lineage>
        <taxon>Eukaryota</taxon>
        <taxon>Metazoa</taxon>
        <taxon>Ecdysozoa</taxon>
        <taxon>Nematoda</taxon>
        <taxon>Chromadorea</taxon>
        <taxon>Rhabditida</taxon>
        <taxon>Tylenchina</taxon>
        <taxon>Panagrolaimomorpha</taxon>
        <taxon>Strongyloidoidea</taxon>
        <taxon>Strongyloididae</taxon>
        <taxon>Strongyloides</taxon>
    </lineage>
</organism>
<evidence type="ECO:0000256" key="1">
    <source>
        <dbReference type="ARBA" id="ARBA00023054"/>
    </source>
</evidence>
<reference evidence="6" key="1">
    <citation type="submission" date="2024-02" db="UniProtKB">
        <authorList>
            <consortium name="WormBaseParasite"/>
        </authorList>
    </citation>
    <scope>IDENTIFICATION</scope>
</reference>
<evidence type="ECO:0000256" key="2">
    <source>
        <dbReference type="ARBA" id="ARBA00025794"/>
    </source>
</evidence>
<dbReference type="WBParaSite" id="TCONS_00014615.p1">
    <property type="protein sequence ID" value="TCONS_00014615.p1"/>
    <property type="gene ID" value="XLOC_009830"/>
</dbReference>
<dbReference type="Pfam" id="PF06428">
    <property type="entry name" value="Sec2p"/>
    <property type="match status" value="1"/>
</dbReference>
<dbReference type="SUPFAM" id="SSF144284">
    <property type="entry name" value="Sec2 N-terminal region"/>
    <property type="match status" value="1"/>
</dbReference>
<feature type="domain" description="GDP/GTP exchange factor Sec2 N-terminal" evidence="4">
    <location>
        <begin position="25"/>
        <end position="113"/>
    </location>
</feature>
<protein>
    <submittedName>
        <fullName evidence="6">GDP/GTP exchange factor Sec2 N-terminal domain-containing protein</fullName>
    </submittedName>
</protein>
<dbReference type="Proteomes" id="UP000035681">
    <property type="component" value="Unplaced"/>
</dbReference>
<evidence type="ECO:0000259" key="4">
    <source>
        <dbReference type="Pfam" id="PF06428"/>
    </source>
</evidence>
<dbReference type="GO" id="GO:0006887">
    <property type="term" value="P:exocytosis"/>
    <property type="evidence" value="ECO:0007669"/>
    <property type="project" value="TreeGrafter"/>
</dbReference>
<dbReference type="PANTHER" id="PTHR14430">
    <property type="entry name" value="RABIN3-RELATED"/>
    <property type="match status" value="1"/>
</dbReference>
<keyword evidence="1 3" id="KW-0175">Coiled coil</keyword>